<keyword evidence="3" id="KW-1185">Reference proteome</keyword>
<feature type="transmembrane region" description="Helical" evidence="1">
    <location>
        <begin position="113"/>
        <end position="132"/>
    </location>
</feature>
<feature type="transmembrane region" description="Helical" evidence="1">
    <location>
        <begin position="14"/>
        <end position="37"/>
    </location>
</feature>
<dbReference type="Proteomes" id="UP000655208">
    <property type="component" value="Unassembled WGS sequence"/>
</dbReference>
<comment type="caution">
    <text evidence="2">The sequence shown here is derived from an EMBL/GenBank/DDBJ whole genome shotgun (WGS) entry which is preliminary data.</text>
</comment>
<keyword evidence="1" id="KW-0472">Membrane</keyword>
<proteinExistence type="predicted"/>
<dbReference type="EMBL" id="BMNA01000017">
    <property type="protein sequence ID" value="GGM16984.1"/>
    <property type="molecule type" value="Genomic_DNA"/>
</dbReference>
<reference evidence="2" key="2">
    <citation type="submission" date="2020-09" db="EMBL/GenBank/DDBJ databases">
        <authorList>
            <person name="Sun Q."/>
            <person name="Zhou Y."/>
        </authorList>
    </citation>
    <scope>NUCLEOTIDE SEQUENCE</scope>
    <source>
        <strain evidence="2">CGMCC 4.7308</strain>
    </source>
</reference>
<name>A0A917TC68_9ACTN</name>
<feature type="transmembrane region" description="Helical" evidence="1">
    <location>
        <begin position="138"/>
        <end position="160"/>
    </location>
</feature>
<dbReference type="AlphaFoldDB" id="A0A917TC68"/>
<accession>A0A917TC68</accession>
<keyword evidence="1" id="KW-0812">Transmembrane</keyword>
<evidence type="ECO:0000313" key="3">
    <source>
        <dbReference type="Proteomes" id="UP000655208"/>
    </source>
</evidence>
<reference evidence="2" key="1">
    <citation type="journal article" date="2014" name="Int. J. Syst. Evol. Microbiol.">
        <title>Complete genome sequence of Corynebacterium casei LMG S-19264T (=DSM 44701T), isolated from a smear-ripened cheese.</title>
        <authorList>
            <consortium name="US DOE Joint Genome Institute (JGI-PGF)"/>
            <person name="Walter F."/>
            <person name="Albersmeier A."/>
            <person name="Kalinowski J."/>
            <person name="Ruckert C."/>
        </authorList>
    </citation>
    <scope>NUCLEOTIDE SEQUENCE</scope>
    <source>
        <strain evidence="2">CGMCC 4.7308</strain>
    </source>
</reference>
<feature type="transmembrane region" description="Helical" evidence="1">
    <location>
        <begin position="75"/>
        <end position="93"/>
    </location>
</feature>
<organism evidence="2 3">
    <name type="scientific">Nakamurella endophytica</name>
    <dbReference type="NCBI Taxonomy" id="1748367"/>
    <lineage>
        <taxon>Bacteria</taxon>
        <taxon>Bacillati</taxon>
        <taxon>Actinomycetota</taxon>
        <taxon>Actinomycetes</taxon>
        <taxon>Nakamurellales</taxon>
        <taxon>Nakamurellaceae</taxon>
        <taxon>Nakamurella</taxon>
    </lineage>
</organism>
<feature type="transmembrane region" description="Helical" evidence="1">
    <location>
        <begin position="49"/>
        <end position="69"/>
    </location>
</feature>
<sequence length="165" mass="16758">MPVQNYDTEAWHDLFVATAGAAAALAGLVFVAVSINIERILALAGVPERGLQTVVLLLGAVVISVFGLVPQGTSALGVEALCVSAALLAVLLLSRRAAFTGMRGHPGWLMSRLLVLVPGTLLYAVGGISLLAGAGGGLAWVLAGILGALLGAVSNAWVLLVEILR</sequence>
<protein>
    <recommendedName>
        <fullName evidence="4">Modulator of FtsH protease</fullName>
    </recommendedName>
</protein>
<evidence type="ECO:0000256" key="1">
    <source>
        <dbReference type="SAM" id="Phobius"/>
    </source>
</evidence>
<gene>
    <name evidence="2" type="ORF">GCM10011594_41300</name>
</gene>
<evidence type="ECO:0008006" key="4">
    <source>
        <dbReference type="Google" id="ProtNLM"/>
    </source>
</evidence>
<keyword evidence="1" id="KW-1133">Transmembrane helix</keyword>
<evidence type="ECO:0000313" key="2">
    <source>
        <dbReference type="EMBL" id="GGM16984.1"/>
    </source>
</evidence>